<name>A0A2H4P761_9CAUD</name>
<sequence length="135" mass="15377">MSAKKSLVEYCGRKGINPDGQFIQEDGYLFTDGYLIGERAANRRASKFMRLSKEATRQQNERIKELEIDLQFKVSEAHVATMGRLMGLQEAVQALLDDELAGVQCHPCDQHNNDVKARNLPPLLRQLYEVFHGQK</sequence>
<evidence type="ECO:0000313" key="2">
    <source>
        <dbReference type="Proteomes" id="UP000241592"/>
    </source>
</evidence>
<accession>A0A2H4P761</accession>
<keyword evidence="2" id="KW-1185">Reference proteome</keyword>
<evidence type="ECO:0000313" key="1">
    <source>
        <dbReference type="EMBL" id="ATW58024.1"/>
    </source>
</evidence>
<proteinExistence type="predicted"/>
<reference evidence="1 2" key="1">
    <citation type="submission" date="2017-09" db="EMBL/GenBank/DDBJ databases">
        <authorList>
            <person name="Ehlers B."/>
            <person name="Leendertz F.H."/>
        </authorList>
    </citation>
    <scope>NUCLEOTIDE SEQUENCE [LARGE SCALE GENOMIC DNA]</scope>
</reference>
<protein>
    <submittedName>
        <fullName evidence="1">Uncharacterized protein</fullName>
    </submittedName>
</protein>
<dbReference type="Proteomes" id="UP000241592">
    <property type="component" value="Segment"/>
</dbReference>
<gene>
    <name evidence="1" type="ORF">CNR34_00091</name>
</gene>
<organism evidence="1 2">
    <name type="scientific">Pseudomonas phage nickie</name>
    <dbReference type="NCBI Taxonomy" id="2048977"/>
    <lineage>
        <taxon>Viruses</taxon>
        <taxon>Duplodnaviria</taxon>
        <taxon>Heunggongvirae</taxon>
        <taxon>Uroviricota</taxon>
        <taxon>Caudoviricetes</taxon>
        <taxon>Nickievirus</taxon>
        <taxon>Nickievirus nickie</taxon>
    </lineage>
</organism>
<dbReference type="EMBL" id="MG018927">
    <property type="protein sequence ID" value="ATW58024.1"/>
    <property type="molecule type" value="Genomic_DNA"/>
</dbReference>